<dbReference type="AlphaFoldDB" id="A0A392PBY4"/>
<keyword evidence="2" id="KW-1185">Reference proteome</keyword>
<evidence type="ECO:0000313" key="1">
    <source>
        <dbReference type="EMBL" id="MCI09304.1"/>
    </source>
</evidence>
<accession>A0A392PBY4</accession>
<name>A0A392PBY4_9FABA</name>
<dbReference type="EMBL" id="LXQA010072144">
    <property type="protein sequence ID" value="MCI09304.1"/>
    <property type="molecule type" value="Genomic_DNA"/>
</dbReference>
<sequence>MGRDTVRTDVRSSIWWKDVIGLGRGLEVDWFKLNVGSCVGNGQDIGVWKFKWFGNHTFRDLFPNLFAKEASQDVMIAERLNGNRESLMWYWQWSDQLSVSEEQLLDDLKELLVEALSSNVLSAINKLWRNDVPSKVNVFSWRTAATYSFFVRSVKECGMRFMGG</sequence>
<evidence type="ECO:0000313" key="2">
    <source>
        <dbReference type="Proteomes" id="UP000265520"/>
    </source>
</evidence>
<reference evidence="1 2" key="1">
    <citation type="journal article" date="2018" name="Front. Plant Sci.">
        <title>Red Clover (Trifolium pratense) and Zigzag Clover (T. medium) - A Picture of Genomic Similarities and Differences.</title>
        <authorList>
            <person name="Dluhosova J."/>
            <person name="Istvanek J."/>
            <person name="Nedelnik J."/>
            <person name="Repkova J."/>
        </authorList>
    </citation>
    <scope>NUCLEOTIDE SEQUENCE [LARGE SCALE GENOMIC DNA]</scope>
    <source>
        <strain evidence="2">cv. 10/8</strain>
        <tissue evidence="1">Leaf</tissue>
    </source>
</reference>
<comment type="caution">
    <text evidence="1">The sequence shown here is derived from an EMBL/GenBank/DDBJ whole genome shotgun (WGS) entry which is preliminary data.</text>
</comment>
<dbReference type="Proteomes" id="UP000265520">
    <property type="component" value="Unassembled WGS sequence"/>
</dbReference>
<proteinExistence type="predicted"/>
<organism evidence="1 2">
    <name type="scientific">Trifolium medium</name>
    <dbReference type="NCBI Taxonomy" id="97028"/>
    <lineage>
        <taxon>Eukaryota</taxon>
        <taxon>Viridiplantae</taxon>
        <taxon>Streptophyta</taxon>
        <taxon>Embryophyta</taxon>
        <taxon>Tracheophyta</taxon>
        <taxon>Spermatophyta</taxon>
        <taxon>Magnoliopsida</taxon>
        <taxon>eudicotyledons</taxon>
        <taxon>Gunneridae</taxon>
        <taxon>Pentapetalae</taxon>
        <taxon>rosids</taxon>
        <taxon>fabids</taxon>
        <taxon>Fabales</taxon>
        <taxon>Fabaceae</taxon>
        <taxon>Papilionoideae</taxon>
        <taxon>50 kb inversion clade</taxon>
        <taxon>NPAAA clade</taxon>
        <taxon>Hologalegina</taxon>
        <taxon>IRL clade</taxon>
        <taxon>Trifolieae</taxon>
        <taxon>Trifolium</taxon>
    </lineage>
</organism>
<protein>
    <submittedName>
        <fullName evidence="1">Putative ribonuclease H protein</fullName>
    </submittedName>
</protein>